<protein>
    <submittedName>
        <fullName evidence="10">Mg2 transporter protein, CorA-like/Zinc transport protein ZntB</fullName>
    </submittedName>
</protein>
<dbReference type="GO" id="GO:0015087">
    <property type="term" value="F:cobalt ion transmembrane transporter activity"/>
    <property type="evidence" value="ECO:0007669"/>
    <property type="project" value="TreeGrafter"/>
</dbReference>
<keyword evidence="4" id="KW-1003">Cell membrane</keyword>
<dbReference type="PANTHER" id="PTHR46494">
    <property type="entry name" value="CORA FAMILY METAL ION TRANSPORTER (EUROFUNG)"/>
    <property type="match status" value="1"/>
</dbReference>
<comment type="similarity">
    <text evidence="2">Belongs to the CorA metal ion transporter (MIT) (TC 1.A.35) family.</text>
</comment>
<evidence type="ECO:0000313" key="11">
    <source>
        <dbReference type="Proteomes" id="UP000192927"/>
    </source>
</evidence>
<feature type="region of interest" description="Disordered" evidence="8">
    <location>
        <begin position="204"/>
        <end position="254"/>
    </location>
</feature>
<dbReference type="GO" id="GO:0050897">
    <property type="term" value="F:cobalt ion binding"/>
    <property type="evidence" value="ECO:0007669"/>
    <property type="project" value="TreeGrafter"/>
</dbReference>
<keyword evidence="5 9" id="KW-0812">Transmembrane</keyword>
<dbReference type="InterPro" id="IPR045863">
    <property type="entry name" value="CorA_TM1_TM2"/>
</dbReference>
<evidence type="ECO:0000256" key="5">
    <source>
        <dbReference type="ARBA" id="ARBA00022692"/>
    </source>
</evidence>
<dbReference type="PANTHER" id="PTHR46494:SF1">
    <property type="entry name" value="CORA FAMILY METAL ION TRANSPORTER (EUROFUNG)"/>
    <property type="match status" value="1"/>
</dbReference>
<dbReference type="GO" id="GO:0005886">
    <property type="term" value="C:plasma membrane"/>
    <property type="evidence" value="ECO:0007669"/>
    <property type="project" value="UniProtKB-SubCell"/>
</dbReference>
<dbReference type="GO" id="GO:0015095">
    <property type="term" value="F:magnesium ion transmembrane transporter activity"/>
    <property type="evidence" value="ECO:0007669"/>
    <property type="project" value="TreeGrafter"/>
</dbReference>
<evidence type="ECO:0000256" key="3">
    <source>
        <dbReference type="ARBA" id="ARBA00022448"/>
    </source>
</evidence>
<dbReference type="Pfam" id="PF01544">
    <property type="entry name" value="CorA"/>
    <property type="match status" value="1"/>
</dbReference>
<evidence type="ECO:0000256" key="4">
    <source>
        <dbReference type="ARBA" id="ARBA00022475"/>
    </source>
</evidence>
<dbReference type="EMBL" id="FWEW01001082">
    <property type="protein sequence ID" value="SLM36409.1"/>
    <property type="molecule type" value="Genomic_DNA"/>
</dbReference>
<proteinExistence type="inferred from homology"/>
<feature type="transmembrane region" description="Helical" evidence="9">
    <location>
        <begin position="504"/>
        <end position="525"/>
    </location>
</feature>
<organism evidence="10 11">
    <name type="scientific">Lasallia pustulata</name>
    <dbReference type="NCBI Taxonomy" id="136370"/>
    <lineage>
        <taxon>Eukaryota</taxon>
        <taxon>Fungi</taxon>
        <taxon>Dikarya</taxon>
        <taxon>Ascomycota</taxon>
        <taxon>Pezizomycotina</taxon>
        <taxon>Lecanoromycetes</taxon>
        <taxon>OSLEUM clade</taxon>
        <taxon>Umbilicariomycetidae</taxon>
        <taxon>Umbilicariales</taxon>
        <taxon>Umbilicariaceae</taxon>
        <taxon>Lasallia</taxon>
    </lineage>
</organism>
<evidence type="ECO:0000256" key="7">
    <source>
        <dbReference type="ARBA" id="ARBA00023136"/>
    </source>
</evidence>
<sequence>MSDSRDFSAPLRASTSPVRPAHIDLEAQELKSPLSLTSPIQPTHSFSRDSIDSTKRRPTRSNTAKTYGPQQRGRQWQPGQEPGIDTNADHDGHSSPHGLSLQQVCEITVVDYSQVYMQMYHLDNKTLGPFLERPREDWVVSRWISVNGLSWDVIKLLGNNKGLHRLAIEDLMNTRNRTKADWYSDHTYIVLPLQKLIHLHTDSDSDCDYSGEEDPGLQNQPKRRKKKPFWSSLRKTMGSGRSEAMPSKPLQSSRNLQGAANGFAIAHTATSSNKSLTTIQTLQRFHGGPNEERITFMEKYSALSSKNLGVGVEQVSIFLTADNTAISFFESSAEDIETPIITRLTAPETILRRSSDASMLTQAIIDAIIDLAIPVTTAYQDAIGELELDVLTAPNIRRTKSLYILTSEISQFRANISPIGNLVNSLRDHKSEPIGTPGLSGKLGKISTSSITISPMTNTYLGDVEDHCILITQGLDQMRRSADNMIDLIFNTISAYQNESMKQLTLVTILFLPLTFLTGYFGMNFVDFTGAHNHSDAFFWIIALPVALVTFIYLMRDMIYRWLVNTVQRRGISRSRKARGEREAKEKER</sequence>
<keyword evidence="6 9" id="KW-1133">Transmembrane helix</keyword>
<comment type="subcellular location">
    <subcellularLocation>
        <location evidence="1">Cell membrane</location>
        <topology evidence="1">Multi-pass membrane protein</topology>
    </subcellularLocation>
</comment>
<feature type="region of interest" description="Disordered" evidence="8">
    <location>
        <begin position="1"/>
        <end position="98"/>
    </location>
</feature>
<reference evidence="11" key="1">
    <citation type="submission" date="2017-03" db="EMBL/GenBank/DDBJ databases">
        <authorList>
            <person name="Sharma R."/>
            <person name="Thines M."/>
        </authorList>
    </citation>
    <scope>NUCLEOTIDE SEQUENCE [LARGE SCALE GENOMIC DNA]</scope>
</reference>
<feature type="transmembrane region" description="Helical" evidence="9">
    <location>
        <begin position="537"/>
        <end position="555"/>
    </location>
</feature>
<dbReference type="SUPFAM" id="SSF144083">
    <property type="entry name" value="Magnesium transport protein CorA, transmembrane region"/>
    <property type="match status" value="1"/>
</dbReference>
<dbReference type="InterPro" id="IPR002523">
    <property type="entry name" value="MgTranspt_CorA/ZnTranspt_ZntB"/>
</dbReference>
<dbReference type="Gene3D" id="3.30.460.20">
    <property type="entry name" value="CorA soluble domain-like"/>
    <property type="match status" value="1"/>
</dbReference>
<dbReference type="GO" id="GO:0000287">
    <property type="term" value="F:magnesium ion binding"/>
    <property type="evidence" value="ECO:0007669"/>
    <property type="project" value="TreeGrafter"/>
</dbReference>
<evidence type="ECO:0000256" key="1">
    <source>
        <dbReference type="ARBA" id="ARBA00004651"/>
    </source>
</evidence>
<dbReference type="AlphaFoldDB" id="A0A1W5D0K4"/>
<dbReference type="Proteomes" id="UP000192927">
    <property type="component" value="Unassembled WGS sequence"/>
</dbReference>
<name>A0A1W5D0K4_9LECA</name>
<keyword evidence="3" id="KW-0813">Transport</keyword>
<evidence type="ECO:0000256" key="2">
    <source>
        <dbReference type="ARBA" id="ARBA00009765"/>
    </source>
</evidence>
<evidence type="ECO:0000256" key="9">
    <source>
        <dbReference type="SAM" id="Phobius"/>
    </source>
</evidence>
<dbReference type="Gene3D" id="1.20.58.340">
    <property type="entry name" value="Magnesium transport protein CorA, transmembrane region"/>
    <property type="match status" value="2"/>
</dbReference>
<feature type="compositionally biased region" description="Polar residues" evidence="8">
    <location>
        <begin position="34"/>
        <end position="45"/>
    </location>
</feature>
<keyword evidence="11" id="KW-1185">Reference proteome</keyword>
<feature type="compositionally biased region" description="Low complexity" evidence="8">
    <location>
        <begin position="68"/>
        <end position="83"/>
    </location>
</feature>
<dbReference type="InterPro" id="IPR045861">
    <property type="entry name" value="CorA_cytoplasmic_dom"/>
</dbReference>
<evidence type="ECO:0000313" key="10">
    <source>
        <dbReference type="EMBL" id="SLM36409.1"/>
    </source>
</evidence>
<feature type="compositionally biased region" description="Basic and acidic residues" evidence="8">
    <location>
        <begin position="46"/>
        <end position="55"/>
    </location>
</feature>
<feature type="compositionally biased region" description="Acidic residues" evidence="8">
    <location>
        <begin position="204"/>
        <end position="215"/>
    </location>
</feature>
<evidence type="ECO:0000256" key="8">
    <source>
        <dbReference type="SAM" id="MobiDB-lite"/>
    </source>
</evidence>
<dbReference type="SUPFAM" id="SSF143865">
    <property type="entry name" value="CorA soluble domain-like"/>
    <property type="match status" value="1"/>
</dbReference>
<evidence type="ECO:0000256" key="6">
    <source>
        <dbReference type="ARBA" id="ARBA00022989"/>
    </source>
</evidence>
<accession>A0A1W5D0K4</accession>
<keyword evidence="7 9" id="KW-0472">Membrane</keyword>